<dbReference type="Proteomes" id="UP000238479">
    <property type="component" value="Chromosome 6"/>
</dbReference>
<name>A0A2P6PTX3_ROSCH</name>
<comment type="caution">
    <text evidence="1">The sequence shown here is derived from an EMBL/GenBank/DDBJ whole genome shotgun (WGS) entry which is preliminary data.</text>
</comment>
<dbReference type="AlphaFoldDB" id="A0A2P6PTX3"/>
<gene>
    <name evidence="1" type="ORF">RchiOBHm_Chr6g0283111</name>
</gene>
<keyword evidence="2" id="KW-1185">Reference proteome</keyword>
<sequence length="56" mass="6281">MYRNDPESLNHLLPRCPVALTLLGKVFLGGYYEWAYSLSCYAQLSKLLSTLGKNDG</sequence>
<proteinExistence type="predicted"/>
<reference evidence="1 2" key="1">
    <citation type="journal article" date="2018" name="Nat. Genet.">
        <title>The Rosa genome provides new insights in the design of modern roses.</title>
        <authorList>
            <person name="Bendahmane M."/>
        </authorList>
    </citation>
    <scope>NUCLEOTIDE SEQUENCE [LARGE SCALE GENOMIC DNA]</scope>
    <source>
        <strain evidence="2">cv. Old Blush</strain>
    </source>
</reference>
<accession>A0A2P6PTX3</accession>
<evidence type="ECO:0000313" key="2">
    <source>
        <dbReference type="Proteomes" id="UP000238479"/>
    </source>
</evidence>
<protein>
    <submittedName>
        <fullName evidence="1">Uncharacterized protein</fullName>
    </submittedName>
</protein>
<organism evidence="1 2">
    <name type="scientific">Rosa chinensis</name>
    <name type="common">China rose</name>
    <dbReference type="NCBI Taxonomy" id="74649"/>
    <lineage>
        <taxon>Eukaryota</taxon>
        <taxon>Viridiplantae</taxon>
        <taxon>Streptophyta</taxon>
        <taxon>Embryophyta</taxon>
        <taxon>Tracheophyta</taxon>
        <taxon>Spermatophyta</taxon>
        <taxon>Magnoliopsida</taxon>
        <taxon>eudicotyledons</taxon>
        <taxon>Gunneridae</taxon>
        <taxon>Pentapetalae</taxon>
        <taxon>rosids</taxon>
        <taxon>fabids</taxon>
        <taxon>Rosales</taxon>
        <taxon>Rosaceae</taxon>
        <taxon>Rosoideae</taxon>
        <taxon>Rosoideae incertae sedis</taxon>
        <taxon>Rosa</taxon>
    </lineage>
</organism>
<dbReference type="EMBL" id="PDCK01000044">
    <property type="protein sequence ID" value="PRQ25383.1"/>
    <property type="molecule type" value="Genomic_DNA"/>
</dbReference>
<evidence type="ECO:0000313" key="1">
    <source>
        <dbReference type="EMBL" id="PRQ25383.1"/>
    </source>
</evidence>
<dbReference type="Gramene" id="PRQ25383">
    <property type="protein sequence ID" value="PRQ25383"/>
    <property type="gene ID" value="RchiOBHm_Chr6g0283111"/>
</dbReference>